<evidence type="ECO:0000256" key="5">
    <source>
        <dbReference type="SAM" id="MobiDB-lite"/>
    </source>
</evidence>
<dbReference type="PROSITE" id="PS51128">
    <property type="entry name" value="ZF_DKSA_2"/>
    <property type="match status" value="1"/>
</dbReference>
<evidence type="ECO:0000313" key="8">
    <source>
        <dbReference type="Proteomes" id="UP000807825"/>
    </source>
</evidence>
<dbReference type="SUPFAM" id="SSF109635">
    <property type="entry name" value="DnaK suppressor protein DksA, alpha-hairpin domain"/>
    <property type="match status" value="1"/>
</dbReference>
<gene>
    <name evidence="7" type="ORF">HY912_12800</name>
</gene>
<feature type="compositionally biased region" description="Basic and acidic residues" evidence="5">
    <location>
        <begin position="225"/>
        <end position="235"/>
    </location>
</feature>
<name>A0A9D6Z6R5_9BACT</name>
<dbReference type="PANTHER" id="PTHR33823:SF4">
    <property type="entry name" value="GENERAL STRESS PROTEIN 16O"/>
    <property type="match status" value="1"/>
</dbReference>
<dbReference type="Gene3D" id="1.20.120.910">
    <property type="entry name" value="DksA, coiled-coil domain"/>
    <property type="match status" value="1"/>
</dbReference>
<dbReference type="PRINTS" id="PR00618">
    <property type="entry name" value="DKSAZNFINGER"/>
</dbReference>
<evidence type="ECO:0000259" key="6">
    <source>
        <dbReference type="Pfam" id="PF01258"/>
    </source>
</evidence>
<protein>
    <submittedName>
        <fullName evidence="7">TraR/DksA C4-type zinc finger protein</fullName>
    </submittedName>
</protein>
<evidence type="ECO:0000256" key="4">
    <source>
        <dbReference type="PROSITE-ProRule" id="PRU00510"/>
    </source>
</evidence>
<sequence>MWMTREEISATLGIVPNSVRGKVQKGQIERKVEDGKNLYRIVSAVPKRGISPEEHEPAPVETGPAPQEESRPTSPEPTPVLTAPRIERAPEVVPAFRPVERRPEPEPKRQPTEKGAFNPKQVLLDLLASMKVGRSIDAIEKGDEIDLATGEISRDLDAKISMRKHRQLKEIEDALERIKLGEYGECEDCGEPIPEQRLRLFPAARLCVRCQEELDQYEKLRESQGVRGGTWREEPSEGTYVRTFED</sequence>
<feature type="zinc finger region" description="dksA C4-type" evidence="4">
    <location>
        <begin position="186"/>
        <end position="210"/>
    </location>
</feature>
<reference evidence="7" key="1">
    <citation type="submission" date="2020-07" db="EMBL/GenBank/DDBJ databases">
        <title>Huge and variable diversity of episymbiotic CPR bacteria and DPANN archaea in groundwater ecosystems.</title>
        <authorList>
            <person name="He C.Y."/>
            <person name="Keren R."/>
            <person name="Whittaker M."/>
            <person name="Farag I.F."/>
            <person name="Doudna J."/>
            <person name="Cate J.H.D."/>
            <person name="Banfield J.F."/>
        </authorList>
    </citation>
    <scope>NUCLEOTIDE SEQUENCE</scope>
    <source>
        <strain evidence="7">NC_groundwater_1664_Pr3_B-0.1um_52_9</strain>
    </source>
</reference>
<keyword evidence="2" id="KW-0863">Zinc-finger</keyword>
<dbReference type="InterPro" id="IPR020460">
    <property type="entry name" value="Znf_C4-type_bac"/>
</dbReference>
<feature type="domain" description="Zinc finger DksA/TraR C4-type" evidence="6">
    <location>
        <begin position="181"/>
        <end position="214"/>
    </location>
</feature>
<evidence type="ECO:0000256" key="3">
    <source>
        <dbReference type="ARBA" id="ARBA00022833"/>
    </source>
</evidence>
<dbReference type="InterPro" id="IPR000962">
    <property type="entry name" value="Znf_DskA_TraR"/>
</dbReference>
<dbReference type="EMBL" id="JACRDE010000338">
    <property type="protein sequence ID" value="MBI5250366.1"/>
    <property type="molecule type" value="Genomic_DNA"/>
</dbReference>
<dbReference type="PANTHER" id="PTHR33823">
    <property type="entry name" value="RNA POLYMERASE-BINDING TRANSCRIPTION FACTOR DKSA-RELATED"/>
    <property type="match status" value="1"/>
</dbReference>
<dbReference type="InterPro" id="IPR037187">
    <property type="entry name" value="DnaK_N"/>
</dbReference>
<accession>A0A9D6Z6R5</accession>
<evidence type="ECO:0000313" key="7">
    <source>
        <dbReference type="EMBL" id="MBI5250366.1"/>
    </source>
</evidence>
<feature type="region of interest" description="Disordered" evidence="5">
    <location>
        <begin position="225"/>
        <end position="246"/>
    </location>
</feature>
<dbReference type="GO" id="GO:0008270">
    <property type="term" value="F:zinc ion binding"/>
    <property type="evidence" value="ECO:0007669"/>
    <property type="project" value="UniProtKB-KW"/>
</dbReference>
<proteinExistence type="predicted"/>
<dbReference type="AlphaFoldDB" id="A0A9D6Z6R5"/>
<feature type="region of interest" description="Disordered" evidence="5">
    <location>
        <begin position="45"/>
        <end position="117"/>
    </location>
</feature>
<keyword evidence="3" id="KW-0862">Zinc</keyword>
<dbReference type="Pfam" id="PF01258">
    <property type="entry name" value="zf-dskA_traR"/>
    <property type="match status" value="1"/>
</dbReference>
<organism evidence="7 8">
    <name type="scientific">Desulfomonile tiedjei</name>
    <dbReference type="NCBI Taxonomy" id="2358"/>
    <lineage>
        <taxon>Bacteria</taxon>
        <taxon>Pseudomonadati</taxon>
        <taxon>Thermodesulfobacteriota</taxon>
        <taxon>Desulfomonilia</taxon>
        <taxon>Desulfomonilales</taxon>
        <taxon>Desulfomonilaceae</taxon>
        <taxon>Desulfomonile</taxon>
    </lineage>
</organism>
<keyword evidence="1" id="KW-0479">Metal-binding</keyword>
<evidence type="ECO:0000256" key="1">
    <source>
        <dbReference type="ARBA" id="ARBA00022723"/>
    </source>
</evidence>
<dbReference type="PROSITE" id="PS01102">
    <property type="entry name" value="ZF_DKSA_1"/>
    <property type="match status" value="1"/>
</dbReference>
<dbReference type="InterPro" id="IPR020458">
    <property type="entry name" value="Znf_DskA_TraR_CS"/>
</dbReference>
<comment type="caution">
    <text evidence="7">The sequence shown here is derived from an EMBL/GenBank/DDBJ whole genome shotgun (WGS) entry which is preliminary data.</text>
</comment>
<dbReference type="SUPFAM" id="SSF57716">
    <property type="entry name" value="Glucocorticoid receptor-like (DNA-binding domain)"/>
    <property type="match status" value="1"/>
</dbReference>
<evidence type="ECO:0000256" key="2">
    <source>
        <dbReference type="ARBA" id="ARBA00022771"/>
    </source>
</evidence>
<feature type="compositionally biased region" description="Basic and acidic residues" evidence="5">
    <location>
        <begin position="98"/>
        <end position="112"/>
    </location>
</feature>
<dbReference type="Proteomes" id="UP000807825">
    <property type="component" value="Unassembled WGS sequence"/>
</dbReference>